<keyword evidence="3" id="KW-1185">Reference proteome</keyword>
<reference evidence="2 3" key="1">
    <citation type="journal article" date="2021" name="Elife">
        <title>Chloroplast acquisition without the gene transfer in kleptoplastic sea slugs, Plakobranchus ocellatus.</title>
        <authorList>
            <person name="Maeda T."/>
            <person name="Takahashi S."/>
            <person name="Yoshida T."/>
            <person name="Shimamura S."/>
            <person name="Takaki Y."/>
            <person name="Nagai Y."/>
            <person name="Toyoda A."/>
            <person name="Suzuki Y."/>
            <person name="Arimoto A."/>
            <person name="Ishii H."/>
            <person name="Satoh N."/>
            <person name="Nishiyama T."/>
            <person name="Hasebe M."/>
            <person name="Maruyama T."/>
            <person name="Minagawa J."/>
            <person name="Obokata J."/>
            <person name="Shigenobu S."/>
        </authorList>
    </citation>
    <scope>NUCLEOTIDE SEQUENCE [LARGE SCALE GENOMIC DNA]</scope>
</reference>
<feature type="non-terminal residue" evidence="2">
    <location>
        <position position="89"/>
    </location>
</feature>
<dbReference type="AlphaFoldDB" id="A0AAV3Y4C1"/>
<evidence type="ECO:0008006" key="4">
    <source>
        <dbReference type="Google" id="ProtNLM"/>
    </source>
</evidence>
<evidence type="ECO:0000313" key="3">
    <source>
        <dbReference type="Proteomes" id="UP000735302"/>
    </source>
</evidence>
<comment type="caution">
    <text evidence="2">The sequence shown here is derived from an EMBL/GenBank/DDBJ whole genome shotgun (WGS) entry which is preliminary data.</text>
</comment>
<accession>A0AAV3Y4C1</accession>
<dbReference type="Proteomes" id="UP000735302">
    <property type="component" value="Unassembled WGS sequence"/>
</dbReference>
<protein>
    <recommendedName>
        <fullName evidence="4">BEN domain-containing protein</fullName>
    </recommendedName>
</protein>
<proteinExistence type="predicted"/>
<organism evidence="2 3">
    <name type="scientific">Plakobranchus ocellatus</name>
    <dbReference type="NCBI Taxonomy" id="259542"/>
    <lineage>
        <taxon>Eukaryota</taxon>
        <taxon>Metazoa</taxon>
        <taxon>Spiralia</taxon>
        <taxon>Lophotrochozoa</taxon>
        <taxon>Mollusca</taxon>
        <taxon>Gastropoda</taxon>
        <taxon>Heterobranchia</taxon>
        <taxon>Euthyneura</taxon>
        <taxon>Panpulmonata</taxon>
        <taxon>Sacoglossa</taxon>
        <taxon>Placobranchoidea</taxon>
        <taxon>Plakobranchidae</taxon>
        <taxon>Plakobranchus</taxon>
    </lineage>
</organism>
<gene>
    <name evidence="2" type="ORF">PoB_000373600</name>
</gene>
<sequence>NLAVSDRVFLQLAGLPGPHGAAISSAMLEPISESVHRSFARPTILRAWHNAVNSCLSSAGVTQETRGTKGHRKNSLVSSTKNLNEIEIR</sequence>
<name>A0AAV3Y4C1_9GAST</name>
<evidence type="ECO:0000313" key="2">
    <source>
        <dbReference type="EMBL" id="GFN77230.1"/>
    </source>
</evidence>
<evidence type="ECO:0000256" key="1">
    <source>
        <dbReference type="SAM" id="MobiDB-lite"/>
    </source>
</evidence>
<dbReference type="EMBL" id="BLXT01000444">
    <property type="protein sequence ID" value="GFN77230.1"/>
    <property type="molecule type" value="Genomic_DNA"/>
</dbReference>
<feature type="non-terminal residue" evidence="2">
    <location>
        <position position="1"/>
    </location>
</feature>
<feature type="region of interest" description="Disordered" evidence="1">
    <location>
        <begin position="63"/>
        <end position="89"/>
    </location>
</feature>